<comment type="caution">
    <text evidence="5">The sequence shown here is derived from an EMBL/GenBank/DDBJ whole genome shotgun (WGS) entry which is preliminary data.</text>
</comment>
<evidence type="ECO:0000313" key="6">
    <source>
        <dbReference type="EMBL" id="MEI4462458.1"/>
    </source>
</evidence>
<reference evidence="5 7" key="1">
    <citation type="journal article" date="2016" name="Front. Microbiol.">
        <title>Genomic Resource of Rice Seed Associated Bacteria.</title>
        <authorList>
            <person name="Midha S."/>
            <person name="Bansal K."/>
            <person name="Sharma S."/>
            <person name="Kumar N."/>
            <person name="Patil P.P."/>
            <person name="Chaudhry V."/>
            <person name="Patil P.B."/>
        </authorList>
    </citation>
    <scope>NUCLEOTIDE SEQUENCE [LARGE SCALE GENOMIC DNA]</scope>
    <source>
        <strain evidence="5 7">RSA11</strain>
    </source>
</reference>
<feature type="region of interest" description="Disordered" evidence="3">
    <location>
        <begin position="88"/>
        <end position="119"/>
    </location>
</feature>
<gene>
    <name evidence="5" type="ORF">RSA11_08480</name>
    <name evidence="6" type="ORF">SZL87_08505</name>
</gene>
<keyword evidence="4" id="KW-0472">Membrane</keyword>
<proteinExistence type="predicted"/>
<keyword evidence="4" id="KW-1133">Transmembrane helix</keyword>
<dbReference type="EMBL" id="JBAWKY010000002">
    <property type="protein sequence ID" value="MEI4462458.1"/>
    <property type="molecule type" value="Genomic_DNA"/>
</dbReference>
<comment type="subcellular location">
    <subcellularLocation>
        <location evidence="1">Cell surface</location>
    </subcellularLocation>
</comment>
<evidence type="ECO:0000256" key="1">
    <source>
        <dbReference type="ARBA" id="ARBA00004241"/>
    </source>
</evidence>
<dbReference type="GO" id="GO:0009986">
    <property type="term" value="C:cell surface"/>
    <property type="evidence" value="ECO:0007669"/>
    <property type="project" value="UniProtKB-SubCell"/>
</dbReference>
<dbReference type="Proteomes" id="UP001387110">
    <property type="component" value="Unassembled WGS sequence"/>
</dbReference>
<dbReference type="Pfam" id="PF07963">
    <property type="entry name" value="N_methyl"/>
    <property type="match status" value="1"/>
</dbReference>
<evidence type="ECO:0000313" key="7">
    <source>
        <dbReference type="Proteomes" id="UP000072605"/>
    </source>
</evidence>
<dbReference type="EMBL" id="LDQV01000020">
    <property type="protein sequence ID" value="KTR26849.1"/>
    <property type="molecule type" value="Genomic_DNA"/>
</dbReference>
<evidence type="ECO:0000256" key="4">
    <source>
        <dbReference type="SAM" id="Phobius"/>
    </source>
</evidence>
<protein>
    <submittedName>
        <fullName evidence="6">Prepilin-type N-terminal cleavage/methylation domain-containing protein</fullName>
    </submittedName>
</protein>
<keyword evidence="2" id="KW-0178">Competence</keyword>
<organism evidence="5 7">
    <name type="scientific">Exiguobacterium indicum</name>
    <dbReference type="NCBI Taxonomy" id="296995"/>
    <lineage>
        <taxon>Bacteria</taxon>
        <taxon>Bacillati</taxon>
        <taxon>Bacillota</taxon>
        <taxon>Bacilli</taxon>
        <taxon>Bacillales</taxon>
        <taxon>Bacillales Family XII. Incertae Sedis</taxon>
        <taxon>Exiguobacterium</taxon>
    </lineage>
</organism>
<dbReference type="InterPro" id="IPR012902">
    <property type="entry name" value="N_methyl_site"/>
</dbReference>
<dbReference type="PROSITE" id="PS00409">
    <property type="entry name" value="PROKAR_NTER_METHYL"/>
    <property type="match status" value="1"/>
</dbReference>
<dbReference type="RefSeq" id="WP_055966873.1">
    <property type="nucleotide sequence ID" value="NZ_JBAWKY010000002.1"/>
</dbReference>
<evidence type="ECO:0000256" key="3">
    <source>
        <dbReference type="SAM" id="MobiDB-lite"/>
    </source>
</evidence>
<feature type="transmembrane region" description="Helical" evidence="4">
    <location>
        <begin position="14"/>
        <end position="33"/>
    </location>
</feature>
<evidence type="ECO:0000313" key="5">
    <source>
        <dbReference type="EMBL" id="KTR26849.1"/>
    </source>
</evidence>
<evidence type="ECO:0000256" key="2">
    <source>
        <dbReference type="ARBA" id="ARBA00023287"/>
    </source>
</evidence>
<sequence>MQNERQAGFSLLEVMLSIVAIGIFMMLAIDPYLDLRTKQMKWEQETEQLEQMATDQVENRTASYVLKQGAWCNETMCLASGIRNDPSRTLIRPMAEPTSSAGNLDIDPSRSSAGSQPNE</sequence>
<dbReference type="Proteomes" id="UP000072605">
    <property type="component" value="Unassembled WGS sequence"/>
</dbReference>
<keyword evidence="4" id="KW-0812">Transmembrane</keyword>
<keyword evidence="8" id="KW-1185">Reference proteome</keyword>
<dbReference type="NCBIfam" id="TIGR02532">
    <property type="entry name" value="IV_pilin_GFxxxE"/>
    <property type="match status" value="1"/>
</dbReference>
<feature type="compositionally biased region" description="Polar residues" evidence="3">
    <location>
        <begin position="109"/>
        <end position="119"/>
    </location>
</feature>
<dbReference type="GO" id="GO:0030420">
    <property type="term" value="P:establishment of competence for transformation"/>
    <property type="evidence" value="ECO:0007669"/>
    <property type="project" value="UniProtKB-KW"/>
</dbReference>
<dbReference type="AlphaFoldDB" id="A0AAW3MCT2"/>
<accession>A0AAW3MCT2</accession>
<name>A0AAW3MCT2_9BACL</name>
<reference evidence="6 8" key="2">
    <citation type="submission" date="2023-12" db="EMBL/GenBank/DDBJ databases">
        <authorList>
            <person name="Easwaran N."/>
            <person name="Lazarus H.P.S."/>
        </authorList>
    </citation>
    <scope>NUCLEOTIDE SEQUENCE [LARGE SCALE GENOMIC DNA]</scope>
    <source>
        <strain evidence="6 8">VIT-2023</strain>
    </source>
</reference>
<evidence type="ECO:0000313" key="8">
    <source>
        <dbReference type="Proteomes" id="UP001387110"/>
    </source>
</evidence>